<dbReference type="EMBL" id="JANKHO010001310">
    <property type="protein sequence ID" value="KAJ3502236.1"/>
    <property type="molecule type" value="Genomic_DNA"/>
</dbReference>
<dbReference type="InterPro" id="IPR007230">
    <property type="entry name" value="Nup98_auto-Pept-S59_dom"/>
</dbReference>
<organism evidence="12 13">
    <name type="scientific">Agrocybe chaxingu</name>
    <dbReference type="NCBI Taxonomy" id="84603"/>
    <lineage>
        <taxon>Eukaryota</taxon>
        <taxon>Fungi</taxon>
        <taxon>Dikarya</taxon>
        <taxon>Basidiomycota</taxon>
        <taxon>Agaricomycotina</taxon>
        <taxon>Agaricomycetes</taxon>
        <taxon>Agaricomycetidae</taxon>
        <taxon>Agaricales</taxon>
        <taxon>Agaricineae</taxon>
        <taxon>Strophariaceae</taxon>
        <taxon>Agrocybe</taxon>
    </lineage>
</organism>
<evidence type="ECO:0000256" key="4">
    <source>
        <dbReference type="ARBA" id="ARBA00022737"/>
    </source>
</evidence>
<feature type="compositionally biased region" description="Polar residues" evidence="10">
    <location>
        <begin position="400"/>
        <end position="410"/>
    </location>
</feature>
<feature type="compositionally biased region" description="Polar residues" evidence="10">
    <location>
        <begin position="762"/>
        <end position="774"/>
    </location>
</feature>
<dbReference type="GO" id="GO:0006606">
    <property type="term" value="P:protein import into nucleus"/>
    <property type="evidence" value="ECO:0007669"/>
    <property type="project" value="TreeGrafter"/>
</dbReference>
<feature type="domain" description="Peptidase S59" evidence="11">
    <location>
        <begin position="790"/>
        <end position="935"/>
    </location>
</feature>
<dbReference type="PANTHER" id="PTHR23198">
    <property type="entry name" value="NUCLEOPORIN"/>
    <property type="match status" value="1"/>
</dbReference>
<reference evidence="12" key="1">
    <citation type="submission" date="2022-07" db="EMBL/GenBank/DDBJ databases">
        <title>Genome Sequence of Agrocybe chaxingu.</title>
        <authorList>
            <person name="Buettner E."/>
        </authorList>
    </citation>
    <scope>NUCLEOTIDE SEQUENCE</scope>
    <source>
        <strain evidence="12">MP-N11</strain>
    </source>
</reference>
<evidence type="ECO:0000313" key="12">
    <source>
        <dbReference type="EMBL" id="KAJ3502236.1"/>
    </source>
</evidence>
<dbReference type="Pfam" id="PF13634">
    <property type="entry name" value="Nucleoporin_FG"/>
    <property type="match status" value="4"/>
</dbReference>
<protein>
    <recommendedName>
        <fullName evidence="11">Peptidase S59 domain-containing protein</fullName>
    </recommendedName>
</protein>
<dbReference type="GO" id="GO:0006405">
    <property type="term" value="P:RNA export from nucleus"/>
    <property type="evidence" value="ECO:0007669"/>
    <property type="project" value="TreeGrafter"/>
</dbReference>
<evidence type="ECO:0000313" key="13">
    <source>
        <dbReference type="Proteomes" id="UP001148786"/>
    </source>
</evidence>
<dbReference type="Gene3D" id="1.10.10.2360">
    <property type="match status" value="1"/>
</dbReference>
<dbReference type="InterPro" id="IPR036903">
    <property type="entry name" value="Nup98_auto-Pept-S59_dom_sf"/>
</dbReference>
<dbReference type="Gene3D" id="3.30.1610.10">
    <property type="entry name" value="Peptidase S59, nucleoporin"/>
    <property type="match status" value="1"/>
</dbReference>
<feature type="compositionally biased region" description="Low complexity" evidence="10">
    <location>
        <begin position="418"/>
        <end position="431"/>
    </location>
</feature>
<feature type="compositionally biased region" description="Polar residues" evidence="10">
    <location>
        <begin position="432"/>
        <end position="441"/>
    </location>
</feature>
<dbReference type="GO" id="GO:0044614">
    <property type="term" value="C:nuclear pore cytoplasmic filaments"/>
    <property type="evidence" value="ECO:0007669"/>
    <property type="project" value="TreeGrafter"/>
</dbReference>
<feature type="region of interest" description="Disordered" evidence="10">
    <location>
        <begin position="670"/>
        <end position="699"/>
    </location>
</feature>
<keyword evidence="3" id="KW-0813">Transport</keyword>
<feature type="compositionally biased region" description="Low complexity" evidence="10">
    <location>
        <begin position="485"/>
        <end position="500"/>
    </location>
</feature>
<dbReference type="Pfam" id="PF21240">
    <property type="entry name" value="Nup98_GLEBS"/>
    <property type="match status" value="1"/>
</dbReference>
<evidence type="ECO:0000256" key="5">
    <source>
        <dbReference type="ARBA" id="ARBA00022816"/>
    </source>
</evidence>
<dbReference type="GO" id="GO:0003723">
    <property type="term" value="F:RNA binding"/>
    <property type="evidence" value="ECO:0007669"/>
    <property type="project" value="TreeGrafter"/>
</dbReference>
<feature type="compositionally biased region" description="Polar residues" evidence="10">
    <location>
        <begin position="514"/>
        <end position="553"/>
    </location>
</feature>
<feature type="compositionally biased region" description="Polar residues" evidence="10">
    <location>
        <begin position="303"/>
        <end position="317"/>
    </location>
</feature>
<evidence type="ECO:0000259" key="11">
    <source>
        <dbReference type="PROSITE" id="PS51434"/>
    </source>
</evidence>
<feature type="compositionally biased region" description="Polar residues" evidence="10">
    <location>
        <begin position="458"/>
        <end position="467"/>
    </location>
</feature>
<keyword evidence="5" id="KW-0509">mRNA transport</keyword>
<evidence type="ECO:0000256" key="8">
    <source>
        <dbReference type="ARBA" id="ARBA00023132"/>
    </source>
</evidence>
<evidence type="ECO:0000256" key="6">
    <source>
        <dbReference type="ARBA" id="ARBA00022927"/>
    </source>
</evidence>
<gene>
    <name evidence="12" type="ORF">NLJ89_g8980</name>
</gene>
<dbReference type="GO" id="GO:0034398">
    <property type="term" value="P:telomere tethering at nuclear periphery"/>
    <property type="evidence" value="ECO:0007669"/>
    <property type="project" value="TreeGrafter"/>
</dbReference>
<feature type="compositionally biased region" description="Low complexity" evidence="10">
    <location>
        <begin position="323"/>
        <end position="369"/>
    </location>
</feature>
<evidence type="ECO:0000256" key="9">
    <source>
        <dbReference type="ARBA" id="ARBA00023242"/>
    </source>
</evidence>
<dbReference type="GO" id="GO:0051028">
    <property type="term" value="P:mRNA transport"/>
    <property type="evidence" value="ECO:0007669"/>
    <property type="project" value="UniProtKB-KW"/>
</dbReference>
<dbReference type="OrthoDB" id="3797628at2759"/>
<dbReference type="GO" id="GO:0017056">
    <property type="term" value="F:structural constituent of nuclear pore"/>
    <property type="evidence" value="ECO:0007669"/>
    <property type="project" value="InterPro"/>
</dbReference>
<dbReference type="PROSITE" id="PS51434">
    <property type="entry name" value="NUP_C"/>
    <property type="match status" value="1"/>
</dbReference>
<dbReference type="InterPro" id="IPR037665">
    <property type="entry name" value="Nucleoporin_S59-like"/>
</dbReference>
<dbReference type="InterPro" id="IPR025574">
    <property type="entry name" value="Nucleoporin_FG_rpt"/>
</dbReference>
<dbReference type="GO" id="GO:0000973">
    <property type="term" value="P:post-transcriptional tethering of RNA polymerase II gene DNA at nuclear periphery"/>
    <property type="evidence" value="ECO:0007669"/>
    <property type="project" value="TreeGrafter"/>
</dbReference>
<keyword evidence="13" id="KW-1185">Reference proteome</keyword>
<dbReference type="FunFam" id="3.30.1610.10:FF:000003">
    <property type="entry name" value="Nucleoporin SONB, putative"/>
    <property type="match status" value="1"/>
</dbReference>
<dbReference type="SUPFAM" id="SSF82215">
    <property type="entry name" value="C-terminal autoproteolytic domain of nucleoporin nup98"/>
    <property type="match status" value="1"/>
</dbReference>
<evidence type="ECO:0000256" key="3">
    <source>
        <dbReference type="ARBA" id="ARBA00022448"/>
    </source>
</evidence>
<comment type="caution">
    <text evidence="12">The sequence shown here is derived from an EMBL/GenBank/DDBJ whole genome shotgun (WGS) entry which is preliminary data.</text>
</comment>
<name>A0A9W8MSA0_9AGAR</name>
<dbReference type="Pfam" id="PF04096">
    <property type="entry name" value="Nucleoporin2"/>
    <property type="match status" value="1"/>
</dbReference>
<keyword evidence="6" id="KW-0653">Protein transport</keyword>
<proteinExistence type="inferred from homology"/>
<keyword evidence="8" id="KW-0906">Nuclear pore complex</keyword>
<feature type="region of interest" description="Disordered" evidence="10">
    <location>
        <begin position="298"/>
        <end position="556"/>
    </location>
</feature>
<comment type="similarity">
    <text evidence="2">Belongs to the nucleoporin GLFG family.</text>
</comment>
<evidence type="ECO:0000256" key="10">
    <source>
        <dbReference type="SAM" id="MobiDB-lite"/>
    </source>
</evidence>
<keyword evidence="7" id="KW-0811">Translocation</keyword>
<evidence type="ECO:0000256" key="2">
    <source>
        <dbReference type="ARBA" id="ARBA00008926"/>
    </source>
</evidence>
<feature type="compositionally biased region" description="Low complexity" evidence="10">
    <location>
        <begin position="44"/>
        <end position="70"/>
    </location>
</feature>
<feature type="compositionally biased region" description="Polar residues" evidence="10">
    <location>
        <begin position="474"/>
        <end position="484"/>
    </location>
</feature>
<keyword evidence="4" id="KW-0677">Repeat</keyword>
<feature type="compositionally biased region" description="Polar residues" evidence="10">
    <location>
        <begin position="29"/>
        <end position="43"/>
    </location>
</feature>
<dbReference type="FunFam" id="1.10.10.2360:FF:000001">
    <property type="entry name" value="Nuclear pore complex protein Nup98-Nup96"/>
    <property type="match status" value="1"/>
</dbReference>
<feature type="compositionally biased region" description="Low complexity" evidence="10">
    <location>
        <begin position="1"/>
        <end position="28"/>
    </location>
</feature>
<dbReference type="AlphaFoldDB" id="A0A9W8MSA0"/>
<evidence type="ECO:0000256" key="7">
    <source>
        <dbReference type="ARBA" id="ARBA00023010"/>
    </source>
</evidence>
<dbReference type="PANTHER" id="PTHR23198:SF6">
    <property type="entry name" value="NUCLEAR PORE COMPLEX PROTEIN NUP98-NUP96"/>
    <property type="match status" value="1"/>
</dbReference>
<dbReference type="GO" id="GO:0008139">
    <property type="term" value="F:nuclear localization sequence binding"/>
    <property type="evidence" value="ECO:0007669"/>
    <property type="project" value="TreeGrafter"/>
</dbReference>
<evidence type="ECO:0000256" key="1">
    <source>
        <dbReference type="ARBA" id="ARBA00004567"/>
    </source>
</evidence>
<sequence>MFTSSWSNPQQNQQQQQQSSAFGQPSAFGSTTNNAFGTTSAFGQPQQTQQQPQVNPMFGNIGTTPGTNTNTGGGFGTFGGTTNTASAFGAKPATGFGAFGGGTSAFGGGTTASAFGQPASNTAAPSVFGQPATTGTTSAFGGGGSLFGGNKSTFGSSLAGATATTHPTVSTGTASPAYNVTTEKDGTTLLQFQTISCMRQYAGYSLEELRVQDYAQNRKTATTSAFGSTAFGTAQPASTSAFGTQAAQQPSLFGAANTNTNAGFGAFGQTTTQPATTANSLFGGTGAFGQAQPAQQQPSAFGTTNAFGQQPQQQSNIFGGGTTTSSAFGNAGNKPAFTPFGTGTTTSAFGTAPSAFGNTQQQQQQPAQQGGLFGNTQPATFGTFGNPANTNKPSIFGQPAPTTQPATNVFGTGGAFGTTQPQPSQQPQQTSIFGNSLFGTNTQQQQQPQTQQQPAQTSIFGSTNTTAPAAPSLFGTQNQGTSLFGNPQQQGQQQQPAQQNTNPFGNLFGGKPAQPTTNLFGSTNQPAAGQNQQPSLFGNTTFGQSTAGSNLFGTKQPAAPALGNSFSGSQMGGTNLFGISAAAPGAQGTLTASITQPIGENLPIFAMLPPGPRIVDLDQSAPKKKGWLGFTPANSKLRGFGSSTSLTSSALAGSSSGSFTSGKPGVLSLNKSSARGTSVGPDFLGRSGSPSLGSGGRQSVKKVILDKKVEPSELFVKSGSPGTMRTGKVTFSPALSVAAREKDAAIPPPLPGSGLESPTPASRKQQQHTPNRFTAQGAKEATVTEGELSEGDYYVKPDLATLKTAGHSQLSAFEGLVVGRKGYGTIHFLEPVDLTGLPKLGALLGEVVRFDDKECSVYPDSEEVDKPSPGSGLNVKANLALQRCWAVDKATREPITDEKHPAAIKHLKRLKNMKDTHFESFDMKTGTWTFTVDHF</sequence>
<comment type="subcellular location">
    <subcellularLocation>
        <location evidence="1">Nucleus</location>
        <location evidence="1">Nuclear pore complex</location>
    </subcellularLocation>
</comment>
<dbReference type="Proteomes" id="UP001148786">
    <property type="component" value="Unassembled WGS sequence"/>
</dbReference>
<accession>A0A9W8MSA0</accession>
<feature type="region of interest" description="Disordered" evidence="10">
    <location>
        <begin position="744"/>
        <end position="787"/>
    </location>
</feature>
<feature type="region of interest" description="Disordered" evidence="10">
    <location>
        <begin position="1"/>
        <end position="76"/>
    </location>
</feature>
<keyword evidence="9" id="KW-0539">Nucleus</keyword>
<feature type="compositionally biased region" description="Low complexity" evidence="10">
    <location>
        <begin position="442"/>
        <end position="457"/>
    </location>
</feature>